<dbReference type="Pfam" id="PF03489">
    <property type="entry name" value="SapB_2"/>
    <property type="match status" value="1"/>
</dbReference>
<dbReference type="InterPro" id="IPR007856">
    <property type="entry name" value="SapB_1"/>
</dbReference>
<keyword evidence="3" id="KW-0645">Protease</keyword>
<evidence type="ECO:0000256" key="10">
    <source>
        <dbReference type="ARBA" id="ARBA00037221"/>
    </source>
</evidence>
<evidence type="ECO:0000256" key="6">
    <source>
        <dbReference type="ARBA" id="ARBA00022750"/>
    </source>
</evidence>
<keyword evidence="4" id="KW-0732">Signal</keyword>
<dbReference type="PANTHER" id="PTHR11480">
    <property type="entry name" value="SAPOSIN-RELATED"/>
    <property type="match status" value="1"/>
</dbReference>
<dbReference type="GO" id="GO:0006508">
    <property type="term" value="P:proteolysis"/>
    <property type="evidence" value="ECO:0007669"/>
    <property type="project" value="UniProtKB-KW"/>
</dbReference>
<dbReference type="Gene3D" id="1.10.225.10">
    <property type="entry name" value="Saposin-like"/>
    <property type="match status" value="2"/>
</dbReference>
<evidence type="ECO:0000313" key="14">
    <source>
        <dbReference type="EMBL" id="BAT83933.1"/>
    </source>
</evidence>
<keyword evidence="6" id="KW-0064">Aspartyl protease</keyword>
<evidence type="ECO:0000313" key="15">
    <source>
        <dbReference type="Proteomes" id="UP000291084"/>
    </source>
</evidence>
<keyword evidence="6" id="KW-0378">Hydrolase</keyword>
<dbReference type="InterPro" id="IPR008138">
    <property type="entry name" value="SapB_2"/>
</dbReference>
<dbReference type="GO" id="GO:0004190">
    <property type="term" value="F:aspartic-type endopeptidase activity"/>
    <property type="evidence" value="ECO:0007669"/>
    <property type="project" value="UniProtKB-KW"/>
</dbReference>
<dbReference type="AlphaFoldDB" id="A0A0S3RTV6"/>
<comment type="subcellular location">
    <subcellularLocation>
        <location evidence="1">Secreted</location>
        <location evidence="1">Extracellular space</location>
    </subcellularLocation>
</comment>
<evidence type="ECO:0000256" key="8">
    <source>
        <dbReference type="ARBA" id="ARBA00023157"/>
    </source>
</evidence>
<evidence type="ECO:0000256" key="2">
    <source>
        <dbReference type="ARBA" id="ARBA00022525"/>
    </source>
</evidence>
<evidence type="ECO:0000259" key="13">
    <source>
        <dbReference type="PROSITE" id="PS50015"/>
    </source>
</evidence>
<evidence type="ECO:0000256" key="1">
    <source>
        <dbReference type="ARBA" id="ARBA00004239"/>
    </source>
</evidence>
<evidence type="ECO:0000256" key="9">
    <source>
        <dbReference type="ARBA" id="ARBA00023180"/>
    </source>
</evidence>
<evidence type="ECO:0000256" key="3">
    <source>
        <dbReference type="ARBA" id="ARBA00022670"/>
    </source>
</evidence>
<keyword evidence="15" id="KW-1185">Reference proteome</keyword>
<proteinExistence type="predicted"/>
<dbReference type="SMART" id="SM00741">
    <property type="entry name" value="SapB"/>
    <property type="match status" value="2"/>
</dbReference>
<dbReference type="GO" id="GO:0005576">
    <property type="term" value="C:extracellular region"/>
    <property type="evidence" value="ECO:0007669"/>
    <property type="project" value="UniProtKB-SubCell"/>
</dbReference>
<protein>
    <recommendedName>
        <fullName evidence="11">Pulmonary surfactant-associated protein B</fullName>
    </recommendedName>
    <alternativeName>
        <fullName evidence="12">Pulmonary surfactant-associated proteolipid SPL(Phe)</fullName>
    </alternativeName>
</protein>
<feature type="domain" description="Saposin B-type" evidence="13">
    <location>
        <begin position="50"/>
        <end position="129"/>
    </location>
</feature>
<gene>
    <name evidence="14" type="primary">Vigan.04G117700</name>
    <name evidence="14" type="ORF">VIGAN_04117700</name>
</gene>
<keyword evidence="9" id="KW-0325">Glycoprotein</keyword>
<sequence length="252" mass="28723">MNVIILEKSFVIGTMEGRMALLFLFVLAAAWACDARELAKRDQLSKLSIKPDVCALCEEYTAKALDYLNENKTQQEIIGILHNTCHQLPPFNQQCITLVDFYAPLFFLEISSIQPEEFCHKIHICHVISYISSQVQEDSCGFFKDAVSTLLTKLKDSDTKLDIIETAVKVCNSVEKYANKCTRMVLEYGPLVFDSAEKFLENTDMCTAIYALQIFNDGWPTSLSSLRLLWKQRSNRFVVSSLQKIAKYITPY</sequence>
<dbReference type="InterPro" id="IPR008139">
    <property type="entry name" value="SaposinB_dom"/>
</dbReference>
<dbReference type="InterPro" id="IPR051428">
    <property type="entry name" value="Sphingo_Act-Surfact_Prot"/>
</dbReference>
<accession>A0A0S3RTV6</accession>
<dbReference type="Pfam" id="PF05184">
    <property type="entry name" value="SapB_1"/>
    <property type="match status" value="1"/>
</dbReference>
<keyword evidence="8" id="KW-1015">Disulfide bond</keyword>
<evidence type="ECO:0000256" key="12">
    <source>
        <dbReference type="ARBA" id="ARBA00041785"/>
    </source>
</evidence>
<keyword evidence="7" id="KW-0865">Zymogen</keyword>
<dbReference type="OrthoDB" id="69496at2759"/>
<dbReference type="SUPFAM" id="SSF47862">
    <property type="entry name" value="Saposin"/>
    <property type="match status" value="2"/>
</dbReference>
<dbReference type="GO" id="GO:0006629">
    <property type="term" value="P:lipid metabolic process"/>
    <property type="evidence" value="ECO:0007669"/>
    <property type="project" value="InterPro"/>
</dbReference>
<evidence type="ECO:0000256" key="5">
    <source>
        <dbReference type="ARBA" id="ARBA00022737"/>
    </source>
</evidence>
<dbReference type="InterPro" id="IPR011001">
    <property type="entry name" value="Saposin-like"/>
</dbReference>
<name>A0A0S3RTV6_PHAAN</name>
<dbReference type="PANTHER" id="PTHR11480:SF80">
    <property type="entry name" value="SAPOSIN-RELATED"/>
    <property type="match status" value="1"/>
</dbReference>
<keyword evidence="5" id="KW-0677">Repeat</keyword>
<dbReference type="EMBL" id="AP015037">
    <property type="protein sequence ID" value="BAT83933.1"/>
    <property type="molecule type" value="Genomic_DNA"/>
</dbReference>
<reference evidence="14 15" key="1">
    <citation type="journal article" date="2015" name="Sci. Rep.">
        <title>The power of single molecule real-time sequencing technology in the de novo assembly of a eukaryotic genome.</title>
        <authorList>
            <person name="Sakai H."/>
            <person name="Naito K."/>
            <person name="Ogiso-Tanaka E."/>
            <person name="Takahashi Y."/>
            <person name="Iseki K."/>
            <person name="Muto C."/>
            <person name="Satou K."/>
            <person name="Teruya K."/>
            <person name="Shiroma A."/>
            <person name="Shimoji M."/>
            <person name="Hirano T."/>
            <person name="Itoh T."/>
            <person name="Kaga A."/>
            <person name="Tomooka N."/>
        </authorList>
    </citation>
    <scope>NUCLEOTIDE SEQUENCE [LARGE SCALE GENOMIC DNA]</scope>
    <source>
        <strain evidence="15">cv. Shumari</strain>
    </source>
</reference>
<comment type="function">
    <text evidence="10">Pulmonary surfactant-associated proteins promote alveolar stability by lowering the surface tension at the air-liquid interface in the peripheral air spaces. SP-B increases the collapse pressure of palmitic acid to nearly 70 millinewtons per meter.</text>
</comment>
<organism evidence="14 15">
    <name type="scientific">Vigna angularis var. angularis</name>
    <dbReference type="NCBI Taxonomy" id="157739"/>
    <lineage>
        <taxon>Eukaryota</taxon>
        <taxon>Viridiplantae</taxon>
        <taxon>Streptophyta</taxon>
        <taxon>Embryophyta</taxon>
        <taxon>Tracheophyta</taxon>
        <taxon>Spermatophyta</taxon>
        <taxon>Magnoliopsida</taxon>
        <taxon>eudicotyledons</taxon>
        <taxon>Gunneridae</taxon>
        <taxon>Pentapetalae</taxon>
        <taxon>rosids</taxon>
        <taxon>fabids</taxon>
        <taxon>Fabales</taxon>
        <taxon>Fabaceae</taxon>
        <taxon>Papilionoideae</taxon>
        <taxon>50 kb inversion clade</taxon>
        <taxon>NPAAA clade</taxon>
        <taxon>indigoferoid/millettioid clade</taxon>
        <taxon>Phaseoleae</taxon>
        <taxon>Vigna</taxon>
    </lineage>
</organism>
<keyword evidence="2" id="KW-0964">Secreted</keyword>
<dbReference type="Proteomes" id="UP000291084">
    <property type="component" value="Chromosome 4"/>
</dbReference>
<evidence type="ECO:0000256" key="7">
    <source>
        <dbReference type="ARBA" id="ARBA00023145"/>
    </source>
</evidence>
<evidence type="ECO:0000256" key="4">
    <source>
        <dbReference type="ARBA" id="ARBA00022729"/>
    </source>
</evidence>
<dbReference type="PROSITE" id="PS50015">
    <property type="entry name" value="SAP_B"/>
    <property type="match status" value="1"/>
</dbReference>
<evidence type="ECO:0000256" key="11">
    <source>
        <dbReference type="ARBA" id="ARBA00041094"/>
    </source>
</evidence>
<dbReference type="FunFam" id="1.10.225.10:FF:000008">
    <property type="entry name" value="Pulmonary surfactant-associated protein B"/>
    <property type="match status" value="1"/>
</dbReference>